<evidence type="ECO:0008006" key="3">
    <source>
        <dbReference type="Google" id="ProtNLM"/>
    </source>
</evidence>
<dbReference type="AlphaFoldDB" id="N8W960"/>
<dbReference type="PATRIC" id="fig|1144672.3.peg.3042"/>
<name>N8W960_9GAMM</name>
<dbReference type="PANTHER" id="PTHR39456:SF1">
    <property type="entry name" value="METAL-DEPENDENT HYDROLASE"/>
    <property type="match status" value="1"/>
</dbReference>
<sequence>MGIFSKVLVSKPASTVTWPLFPRQVKFDWQSSPFHWIPNDPFASHAVNHFSFSLVRGEYFFCRIFNKALPEIHDEKLLADVKTFIRQEAIHAQAHKEAIEQYLQRYDVDAAANYARVVKLFDTVLADKPFGYTLPKALQKEWLLIRVAIVAAAEHFTAGFGHYVLTNSHWEARGADPIVSDLFTWHSAEEVEHRTVAFDLYQHLSGNYLRRSFIMLGMVPIFTYFMAAGTAKLIQYDSSMPHEQRSLMRRGFWKAWANSAKNHRVPGPLWFPLKALSFFKPDYDPFYEASTELALNYINQSSGVLAAQRRVKATEGKA</sequence>
<comment type="caution">
    <text evidence="1">The sequence shown here is derived from an EMBL/GenBank/DDBJ whole genome shotgun (WGS) entry which is preliminary data.</text>
</comment>
<organism evidence="1 2">
    <name type="scientific">Acinetobacter higginsii</name>
    <dbReference type="NCBI Taxonomy" id="70347"/>
    <lineage>
        <taxon>Bacteria</taxon>
        <taxon>Pseudomonadati</taxon>
        <taxon>Pseudomonadota</taxon>
        <taxon>Gammaproteobacteria</taxon>
        <taxon>Moraxellales</taxon>
        <taxon>Moraxellaceae</taxon>
        <taxon>Acinetobacter</taxon>
    </lineage>
</organism>
<dbReference type="HOGENOM" id="CLU_051636_1_0_6"/>
<dbReference type="PANTHER" id="PTHR39456">
    <property type="entry name" value="METAL-DEPENDENT HYDROLASE"/>
    <property type="match status" value="1"/>
</dbReference>
<reference evidence="1 2" key="1">
    <citation type="submission" date="2013-02" db="EMBL/GenBank/DDBJ databases">
        <title>The Genome Sequence of Acinetobacter sp. CIP 56.2.</title>
        <authorList>
            <consortium name="The Broad Institute Genome Sequencing Platform"/>
            <consortium name="The Broad Institute Genome Sequencing Center for Infectious Disease"/>
            <person name="Cerqueira G."/>
            <person name="Feldgarden M."/>
            <person name="Courvalin P."/>
            <person name="Perichon B."/>
            <person name="Grillot-Courvalin C."/>
            <person name="Clermont D."/>
            <person name="Rocha E."/>
            <person name="Yoon E.-J."/>
            <person name="Nemec A."/>
            <person name="Walker B."/>
            <person name="Young S.K."/>
            <person name="Zeng Q."/>
            <person name="Gargeya S."/>
            <person name="Fitzgerald M."/>
            <person name="Haas B."/>
            <person name="Abouelleil A."/>
            <person name="Alvarado L."/>
            <person name="Arachchi H.M."/>
            <person name="Berlin A.M."/>
            <person name="Chapman S.B."/>
            <person name="Dewar J."/>
            <person name="Goldberg J."/>
            <person name="Griggs A."/>
            <person name="Gujja S."/>
            <person name="Hansen M."/>
            <person name="Howarth C."/>
            <person name="Imamovic A."/>
            <person name="Larimer J."/>
            <person name="McCowan C."/>
            <person name="Murphy C."/>
            <person name="Neiman D."/>
            <person name="Pearson M."/>
            <person name="Priest M."/>
            <person name="Roberts A."/>
            <person name="Saif S."/>
            <person name="Shea T."/>
            <person name="Sisk P."/>
            <person name="Sykes S."/>
            <person name="Wortman J."/>
            <person name="Nusbaum C."/>
            <person name="Birren B."/>
        </authorList>
    </citation>
    <scope>NUCLEOTIDE SEQUENCE [LARGE SCALE GENOMIC DNA]</scope>
    <source>
        <strain evidence="1 2">CIP 56.2</strain>
    </source>
</reference>
<dbReference type="STRING" id="1144672.F966_03160"/>
<dbReference type="eggNOG" id="COG3687">
    <property type="taxonomic scope" value="Bacteria"/>
</dbReference>
<accession>N8W960</accession>
<dbReference type="Pfam" id="PF10118">
    <property type="entry name" value="Metal_hydrol"/>
    <property type="match status" value="1"/>
</dbReference>
<evidence type="ECO:0000313" key="1">
    <source>
        <dbReference type="EMBL" id="ENV08486.1"/>
    </source>
</evidence>
<protein>
    <recommendedName>
        <fullName evidence="3">Metal-dependent hydrolase</fullName>
    </recommendedName>
</protein>
<dbReference type="Proteomes" id="UP000013209">
    <property type="component" value="Unassembled WGS sequence"/>
</dbReference>
<proteinExistence type="predicted"/>
<dbReference type="EMBL" id="APPH01000015">
    <property type="protein sequence ID" value="ENV08486.1"/>
    <property type="molecule type" value="Genomic_DNA"/>
</dbReference>
<evidence type="ECO:0000313" key="2">
    <source>
        <dbReference type="Proteomes" id="UP000013209"/>
    </source>
</evidence>
<gene>
    <name evidence="1" type="ORF">F966_03160</name>
</gene>
<dbReference type="InterPro" id="IPR016516">
    <property type="entry name" value="UCP07580"/>
</dbReference>
<dbReference type="PIRSF" id="PIRSF007580">
    <property type="entry name" value="UCP07580"/>
    <property type="match status" value="1"/>
</dbReference>
<dbReference type="RefSeq" id="WP_004806852.1">
    <property type="nucleotide sequence ID" value="NZ_KB849440.1"/>
</dbReference>